<proteinExistence type="inferred from homology"/>
<dbReference type="PANTHER" id="PTHR32097:SF4">
    <property type="entry name" value="GENERAL STRESS PROTEIN 16U"/>
    <property type="match status" value="1"/>
</dbReference>
<comment type="similarity">
    <text evidence="1">Belongs to the CAPAB/TerDEXZ family.</text>
</comment>
<dbReference type="CDD" id="cd06974">
    <property type="entry name" value="TerD_like"/>
    <property type="match status" value="1"/>
</dbReference>
<dbReference type="InterPro" id="IPR003325">
    <property type="entry name" value="TerD"/>
</dbReference>
<protein>
    <submittedName>
        <fullName evidence="3">Tellurium resistance protein TerD</fullName>
    </submittedName>
</protein>
<evidence type="ECO:0000259" key="2">
    <source>
        <dbReference type="Pfam" id="PF02342"/>
    </source>
</evidence>
<dbReference type="EMBL" id="JAFBBO010000001">
    <property type="protein sequence ID" value="MBM7479077.1"/>
    <property type="molecule type" value="Genomic_DNA"/>
</dbReference>
<dbReference type="Pfam" id="PF02342">
    <property type="entry name" value="TerD"/>
    <property type="match status" value="1"/>
</dbReference>
<dbReference type="PANTHER" id="PTHR32097">
    <property type="entry name" value="CAMP-BINDING PROTEIN 1-RELATED"/>
    <property type="match status" value="1"/>
</dbReference>
<sequence>MAVNLSKGGNISLEKVAPGMTNAYVGLGWNVRSTDGAPFDLDTSAIVLGADGKALSDAHFIFYNNLKDPSGALTHLGDNRTGAGDGDDETMTVQLPYLGADVAKIVFIASIHDAEARRQNFGQVSDAYIRVYDGDEPANDAKVVRYDLGEDAATETALVFGEVYRHGTDWKFRAIGQGYANGLVGVISDYGLNAG</sequence>
<evidence type="ECO:0000313" key="4">
    <source>
        <dbReference type="Proteomes" id="UP000698059"/>
    </source>
</evidence>
<organism evidence="3 4">
    <name type="scientific">Oerskovia jenensis</name>
    <dbReference type="NCBI Taxonomy" id="162169"/>
    <lineage>
        <taxon>Bacteria</taxon>
        <taxon>Bacillati</taxon>
        <taxon>Actinomycetota</taxon>
        <taxon>Actinomycetes</taxon>
        <taxon>Micrococcales</taxon>
        <taxon>Cellulomonadaceae</taxon>
        <taxon>Oerskovia</taxon>
    </lineage>
</organism>
<dbReference type="Gene3D" id="2.60.60.30">
    <property type="entry name" value="sav2460 like domains"/>
    <property type="match status" value="1"/>
</dbReference>
<comment type="caution">
    <text evidence="3">The sequence shown here is derived from an EMBL/GenBank/DDBJ whole genome shotgun (WGS) entry which is preliminary data.</text>
</comment>
<keyword evidence="4" id="KW-1185">Reference proteome</keyword>
<dbReference type="InterPro" id="IPR051324">
    <property type="entry name" value="Stress/Tellurium_Resist"/>
</dbReference>
<reference evidence="3 4" key="1">
    <citation type="submission" date="2021-01" db="EMBL/GenBank/DDBJ databases">
        <title>Sequencing the genomes of 1000 actinobacteria strains.</title>
        <authorList>
            <person name="Klenk H.-P."/>
        </authorList>
    </citation>
    <scope>NUCLEOTIDE SEQUENCE [LARGE SCALE GENOMIC DNA]</scope>
    <source>
        <strain evidence="3 4">DSM 46000</strain>
    </source>
</reference>
<name>A0ABS2LFF8_9CELL</name>
<evidence type="ECO:0000313" key="3">
    <source>
        <dbReference type="EMBL" id="MBM7479077.1"/>
    </source>
</evidence>
<feature type="domain" description="TerD" evidence="2">
    <location>
        <begin position="1"/>
        <end position="190"/>
    </location>
</feature>
<evidence type="ECO:0000256" key="1">
    <source>
        <dbReference type="ARBA" id="ARBA00008775"/>
    </source>
</evidence>
<dbReference type="RefSeq" id="WP_205307067.1">
    <property type="nucleotide sequence ID" value="NZ_BAAAVF010000009.1"/>
</dbReference>
<gene>
    <name evidence="3" type="ORF">JOD49_001997</name>
</gene>
<dbReference type="Proteomes" id="UP000698059">
    <property type="component" value="Unassembled WGS sequence"/>
</dbReference>
<accession>A0ABS2LFF8</accession>